<organism evidence="2 3">
    <name type="scientific">Paenibacillus filicis</name>
    <dbReference type="NCBI Taxonomy" id="669464"/>
    <lineage>
        <taxon>Bacteria</taxon>
        <taxon>Bacillati</taxon>
        <taxon>Bacillota</taxon>
        <taxon>Bacilli</taxon>
        <taxon>Bacillales</taxon>
        <taxon>Paenibacillaceae</taxon>
        <taxon>Paenibacillus</taxon>
    </lineage>
</organism>
<comment type="similarity">
    <text evidence="1">Belongs to the arylamine N-acetyltransferase family.</text>
</comment>
<dbReference type="RefSeq" id="WP_341413669.1">
    <property type="nucleotide sequence ID" value="NZ_JBBPCC010000001.1"/>
</dbReference>
<name>A0ABU9DEC0_9BACL</name>
<dbReference type="Pfam" id="PF00797">
    <property type="entry name" value="Acetyltransf_2"/>
    <property type="match status" value="1"/>
</dbReference>
<gene>
    <name evidence="2" type="ORF">WMW72_01695</name>
</gene>
<reference evidence="2 3" key="1">
    <citation type="submission" date="2024-04" db="EMBL/GenBank/DDBJ databases">
        <title>draft genome sequnece of Paenibacillus filicis.</title>
        <authorList>
            <person name="Kim D.-U."/>
        </authorList>
    </citation>
    <scope>NUCLEOTIDE SEQUENCE [LARGE SCALE GENOMIC DNA]</scope>
    <source>
        <strain evidence="2 3">KACC14197</strain>
    </source>
</reference>
<comment type="caution">
    <text evidence="2">The sequence shown here is derived from an EMBL/GenBank/DDBJ whole genome shotgun (WGS) entry which is preliminary data.</text>
</comment>
<evidence type="ECO:0000313" key="3">
    <source>
        <dbReference type="Proteomes" id="UP001469365"/>
    </source>
</evidence>
<dbReference type="PANTHER" id="PTHR11786:SF0">
    <property type="entry name" value="ARYLAMINE N-ACETYLTRANSFERASE 4-RELATED"/>
    <property type="match status" value="1"/>
</dbReference>
<keyword evidence="3" id="KW-1185">Reference proteome</keyword>
<evidence type="ECO:0000313" key="2">
    <source>
        <dbReference type="EMBL" id="MEK8126616.1"/>
    </source>
</evidence>
<dbReference type="Gene3D" id="3.30.2140.10">
    <property type="entry name" value="Arylamine N-acetyltransferase"/>
    <property type="match status" value="1"/>
</dbReference>
<dbReference type="InterPro" id="IPR001447">
    <property type="entry name" value="Arylamine_N-AcTrfase"/>
</dbReference>
<dbReference type="EMBL" id="JBBPCC010000001">
    <property type="protein sequence ID" value="MEK8126616.1"/>
    <property type="molecule type" value="Genomic_DNA"/>
</dbReference>
<dbReference type="Gene3D" id="2.40.128.150">
    <property type="entry name" value="Cysteine proteinases"/>
    <property type="match status" value="1"/>
</dbReference>
<dbReference type="SUPFAM" id="SSF54001">
    <property type="entry name" value="Cysteine proteinases"/>
    <property type="match status" value="1"/>
</dbReference>
<proteinExistence type="inferred from homology"/>
<dbReference type="PANTHER" id="PTHR11786">
    <property type="entry name" value="N-HYDROXYARYLAMINE O-ACETYLTRANSFERASE"/>
    <property type="match status" value="1"/>
</dbReference>
<accession>A0ABU9DEC0</accession>
<evidence type="ECO:0000256" key="1">
    <source>
        <dbReference type="ARBA" id="ARBA00006547"/>
    </source>
</evidence>
<sequence length="290" mass="33447">MLTKEEIKAYLMRIGIADIQPPTLSYLFELHRAHVRSASWQTIDIVAGRHTPIGVHESVQLLSSGRSGYCFHLNGAFSELLRSLGYQVAWHRAGVQPLGQEPRINSFHLSLTVTLPDEHQQEQRWIVDVGLGDMPYEPLPLEMGSYDQGSFLYKVTPSGVARHGWRLEHDPLASFPGVDIAPEVLTTLDEFQQKHDFYSQSLESPWHQLFLVRQRHATGSNELRGCVWSRRELRDTVKTEITTQSVWREVLADVFQEHLVAYSKEERDDLWNRVWSLHEEWKRAKAAVKE</sequence>
<dbReference type="InterPro" id="IPR038765">
    <property type="entry name" value="Papain-like_cys_pep_sf"/>
</dbReference>
<protein>
    <submittedName>
        <fullName evidence="2">Arylamine N-acetyltransferase</fullName>
    </submittedName>
</protein>
<dbReference type="Proteomes" id="UP001469365">
    <property type="component" value="Unassembled WGS sequence"/>
</dbReference>